<dbReference type="EMBL" id="LT629757">
    <property type="protein sequence ID" value="SDR76340.1"/>
    <property type="molecule type" value="Genomic_DNA"/>
</dbReference>
<accession>A0A1H1LPU2</accession>
<evidence type="ECO:0000313" key="2">
    <source>
        <dbReference type="Proteomes" id="UP000198859"/>
    </source>
</evidence>
<dbReference type="AlphaFoldDB" id="A0A1H1LPU2"/>
<dbReference type="OrthoDB" id="9863359at2"/>
<protein>
    <submittedName>
        <fullName evidence="1">Uncharacterized protein</fullName>
    </submittedName>
</protein>
<gene>
    <name evidence="1" type="ORF">SAMN04488570_0304</name>
</gene>
<dbReference type="Proteomes" id="UP000198859">
    <property type="component" value="Chromosome I"/>
</dbReference>
<dbReference type="STRING" id="642780.SAMN04488570_0304"/>
<keyword evidence="2" id="KW-1185">Reference proteome</keyword>
<dbReference type="RefSeq" id="WP_157682676.1">
    <property type="nucleotide sequence ID" value="NZ_LT629757.1"/>
</dbReference>
<evidence type="ECO:0000313" key="1">
    <source>
        <dbReference type="EMBL" id="SDR76340.1"/>
    </source>
</evidence>
<organism evidence="1 2">
    <name type="scientific">Nocardioides scoriae</name>
    <dbReference type="NCBI Taxonomy" id="642780"/>
    <lineage>
        <taxon>Bacteria</taxon>
        <taxon>Bacillati</taxon>
        <taxon>Actinomycetota</taxon>
        <taxon>Actinomycetes</taxon>
        <taxon>Propionibacteriales</taxon>
        <taxon>Nocardioidaceae</taxon>
        <taxon>Nocardioides</taxon>
    </lineage>
</organism>
<proteinExistence type="predicted"/>
<reference evidence="2" key="1">
    <citation type="submission" date="2016-10" db="EMBL/GenBank/DDBJ databases">
        <authorList>
            <person name="Varghese N."/>
            <person name="Submissions S."/>
        </authorList>
    </citation>
    <scope>NUCLEOTIDE SEQUENCE [LARGE SCALE GENOMIC DNA]</scope>
    <source>
        <strain evidence="2">DSM 22127</strain>
    </source>
</reference>
<sequence>MPEVVDLAADAVVIRFAPTSTEAVLKRARMEFRRAQHYGLSVFADSARPGESRDQLIARLLDDSQLAGIDPLNNKKYYVCAKAGNLVDSGFVLVKDGSEEGEAELPTHYCVNLGEEDPSVAIAATFLAQFDGPEKREP</sequence>
<name>A0A1H1LPU2_9ACTN</name>